<evidence type="ECO:0000313" key="3">
    <source>
        <dbReference type="Proteomes" id="UP000504637"/>
    </source>
</evidence>
<dbReference type="Pfam" id="PF11991">
    <property type="entry name" value="Trp_DMAT"/>
    <property type="match status" value="1"/>
</dbReference>
<keyword evidence="2" id="KW-0808">Transferase</keyword>
<reference evidence="4" key="1">
    <citation type="submission" date="2020-01" db="EMBL/GenBank/DDBJ databases">
        <authorList>
            <consortium name="DOE Joint Genome Institute"/>
            <person name="Haridas S."/>
            <person name="Albert R."/>
            <person name="Binder M."/>
            <person name="Bloem J."/>
            <person name="Labutti K."/>
            <person name="Salamov A."/>
            <person name="Andreopoulos B."/>
            <person name="Baker S.E."/>
            <person name="Barry K."/>
            <person name="Bills G."/>
            <person name="Bluhm B.H."/>
            <person name="Cannon C."/>
            <person name="Castanera R."/>
            <person name="Culley D.E."/>
            <person name="Daum C."/>
            <person name="Ezra D."/>
            <person name="Gonzalez J.B."/>
            <person name="Henrissat B."/>
            <person name="Kuo A."/>
            <person name="Liang C."/>
            <person name="Lipzen A."/>
            <person name="Lutzoni F."/>
            <person name="Magnuson J."/>
            <person name="Mondo S."/>
            <person name="Nolan M."/>
            <person name="Ohm R."/>
            <person name="Pangilinan J."/>
            <person name="Park H.-J."/>
            <person name="Ramirez L."/>
            <person name="Alfaro M."/>
            <person name="Sun H."/>
            <person name="Tritt A."/>
            <person name="Yoshinaga Y."/>
            <person name="Zwiers L.-H."/>
            <person name="Turgeon B.G."/>
            <person name="Goodwin S.B."/>
            <person name="Spatafora J.W."/>
            <person name="Crous P.W."/>
            <person name="Grigoriev I.V."/>
        </authorList>
    </citation>
    <scope>NUCLEOTIDE SEQUENCE</scope>
    <source>
        <strain evidence="4">CBS 342.82</strain>
    </source>
</reference>
<dbReference type="GO" id="GO:0004659">
    <property type="term" value="F:prenyltransferase activity"/>
    <property type="evidence" value="ECO:0007669"/>
    <property type="project" value="TreeGrafter"/>
</dbReference>
<protein>
    <submittedName>
        <fullName evidence="4">Uncharacterized protein</fullName>
    </submittedName>
</protein>
<gene>
    <name evidence="4" type="ORF">K489DRAFT_72410</name>
</gene>
<dbReference type="GeneID" id="54366669"/>
<dbReference type="AlphaFoldDB" id="A0A6J3LWM4"/>
<comment type="similarity">
    <text evidence="1">Belongs to the tryptophan dimethylallyltransferase family.</text>
</comment>
<name>A0A6J3LWM4_9PEZI</name>
<dbReference type="RefSeq" id="XP_033456078.1">
    <property type="nucleotide sequence ID" value="XM_033608868.1"/>
</dbReference>
<dbReference type="PANTHER" id="PTHR40627">
    <property type="entry name" value="INDOLE PRENYLTRANSFERASE TDIB-RELATED"/>
    <property type="match status" value="1"/>
</dbReference>
<reference evidence="4" key="2">
    <citation type="submission" date="2020-04" db="EMBL/GenBank/DDBJ databases">
        <authorList>
            <consortium name="NCBI Genome Project"/>
        </authorList>
    </citation>
    <scope>NUCLEOTIDE SEQUENCE</scope>
    <source>
        <strain evidence="4">CBS 342.82</strain>
    </source>
</reference>
<accession>A0A6J3LWM4</accession>
<evidence type="ECO:0000256" key="2">
    <source>
        <dbReference type="ARBA" id="ARBA00022679"/>
    </source>
</evidence>
<proteinExistence type="inferred from homology"/>
<evidence type="ECO:0000313" key="4">
    <source>
        <dbReference type="RefSeq" id="XP_033456078.1"/>
    </source>
</evidence>
<evidence type="ECO:0000256" key="1">
    <source>
        <dbReference type="ARBA" id="ARBA00010209"/>
    </source>
</evidence>
<dbReference type="OrthoDB" id="3354387at2759"/>
<keyword evidence="3" id="KW-1185">Reference proteome</keyword>
<dbReference type="PANTHER" id="PTHR40627:SF4">
    <property type="entry name" value="PRENYLTRANSFERASE ASQH1-RELATED"/>
    <property type="match status" value="1"/>
</dbReference>
<dbReference type="Proteomes" id="UP000504637">
    <property type="component" value="Unplaced"/>
</dbReference>
<reference evidence="4" key="3">
    <citation type="submission" date="2025-08" db="UniProtKB">
        <authorList>
            <consortium name="RefSeq"/>
        </authorList>
    </citation>
    <scope>IDENTIFICATION</scope>
    <source>
        <strain evidence="4">CBS 342.82</strain>
    </source>
</reference>
<sequence length="313" mass="34502">MPLRTSLRLPRLTAWPSCRPADLLAQKAANIARISSALPRTVCAILQGSSGASAISQNSPSRSGLNASKEAWFQDILPRPPIGLQTHFTRPMIGRFNHKVAPGQCIPRRFAQILDKEQRRQAIKTISTTVDTISSPRSRMEWYFFSPNTSFAAVREIMTLGGQVQHDKLEERMQGFYTLIKLIMGLPGDFPEIANISSALGTSHRSDDQEAAPAHLPGFVYYFDVAAEGTLPDVKINIPLKGFGRDDLSFAQAICTCIQDHGWGRYCDRYLGMLARLSPCGNLETSHCLLSIAACLLIPNSQLDLTSFLVAQQ</sequence>
<organism evidence="4">
    <name type="scientific">Dissoconium aciculare CBS 342.82</name>
    <dbReference type="NCBI Taxonomy" id="1314786"/>
    <lineage>
        <taxon>Eukaryota</taxon>
        <taxon>Fungi</taxon>
        <taxon>Dikarya</taxon>
        <taxon>Ascomycota</taxon>
        <taxon>Pezizomycotina</taxon>
        <taxon>Dothideomycetes</taxon>
        <taxon>Dothideomycetidae</taxon>
        <taxon>Mycosphaerellales</taxon>
        <taxon>Dissoconiaceae</taxon>
        <taxon>Dissoconium</taxon>
    </lineage>
</organism>
<dbReference type="GO" id="GO:0009820">
    <property type="term" value="P:alkaloid metabolic process"/>
    <property type="evidence" value="ECO:0007669"/>
    <property type="project" value="InterPro"/>
</dbReference>
<dbReference type="InterPro" id="IPR017795">
    <property type="entry name" value="ABBA_NscD-like"/>
</dbReference>